<feature type="transmembrane region" description="Helical" evidence="1">
    <location>
        <begin position="156"/>
        <end position="175"/>
    </location>
</feature>
<dbReference type="EMBL" id="JBHSWV010000521">
    <property type="protein sequence ID" value="MFC6768275.1"/>
    <property type="molecule type" value="Genomic_DNA"/>
</dbReference>
<dbReference type="Pfam" id="PF00892">
    <property type="entry name" value="EamA"/>
    <property type="match status" value="2"/>
</dbReference>
<gene>
    <name evidence="3" type="ORF">ACFQE6_25705</name>
</gene>
<reference evidence="3 4" key="1">
    <citation type="journal article" date="2019" name="Int. J. Syst. Evol. Microbiol.">
        <title>The Global Catalogue of Microorganisms (GCM) 10K type strain sequencing project: providing services to taxonomists for standard genome sequencing and annotation.</title>
        <authorList>
            <consortium name="The Broad Institute Genomics Platform"/>
            <consortium name="The Broad Institute Genome Sequencing Center for Infectious Disease"/>
            <person name="Wu L."/>
            <person name="Ma J."/>
        </authorList>
    </citation>
    <scope>NUCLEOTIDE SEQUENCE [LARGE SCALE GENOMIC DNA]</scope>
    <source>
        <strain evidence="3 4">LMG 29247</strain>
    </source>
</reference>
<feature type="transmembrane region" description="Helical" evidence="1">
    <location>
        <begin position="282"/>
        <end position="300"/>
    </location>
</feature>
<sequence length="358" mass="38477">MRGPYRRVSHTGLDRQAALEVVNDAHVHLRTVFRNTLLPVSNKLTLSNALYRLIVVSIDSTHLIAVFLALGAAITNAMSQLCLRIGTTRGKTTDAVLIVMLTNITILLPIVLVAYYPKFKISTVSVISFIAAGILGTLLGRALMYTSIERMGASRTAPIVATQAIVATALGVILLDESLTAAHLVGILLTVTGVSMIAWEASQDSKQLPRRKLIAGLLIPFGAAVAYGTEPIYASYGFEAETPAPVGLVIKTVAATAGFLLYRRYRGTVLPSISLASNNTKWFVLAGITNTLFLLCYYLALELAPVSIVVPLHITSTLFVIVFSFLFMPRHLEQITWKLTAASTVVVIGVIIITLSGG</sequence>
<evidence type="ECO:0000259" key="2">
    <source>
        <dbReference type="Pfam" id="PF00892"/>
    </source>
</evidence>
<accession>A0ABD5SUS9</accession>
<feature type="transmembrane region" description="Helical" evidence="1">
    <location>
        <begin position="242"/>
        <end position="262"/>
    </location>
</feature>
<name>A0ABD5SUS9_9EURY</name>
<feature type="domain" description="EamA" evidence="2">
    <location>
        <begin position="64"/>
        <end position="198"/>
    </location>
</feature>
<feature type="transmembrane region" description="Helical" evidence="1">
    <location>
        <begin position="213"/>
        <end position="236"/>
    </location>
</feature>
<feature type="transmembrane region" description="Helical" evidence="1">
    <location>
        <begin position="306"/>
        <end position="327"/>
    </location>
</feature>
<feature type="transmembrane region" description="Helical" evidence="1">
    <location>
        <begin position="122"/>
        <end position="144"/>
    </location>
</feature>
<organism evidence="3 4">
    <name type="scientific">Natrinema soli</name>
    <dbReference type="NCBI Taxonomy" id="1930624"/>
    <lineage>
        <taxon>Archaea</taxon>
        <taxon>Methanobacteriati</taxon>
        <taxon>Methanobacteriota</taxon>
        <taxon>Stenosarchaea group</taxon>
        <taxon>Halobacteria</taxon>
        <taxon>Halobacteriales</taxon>
        <taxon>Natrialbaceae</taxon>
        <taxon>Natrinema</taxon>
    </lineage>
</organism>
<dbReference type="InterPro" id="IPR000620">
    <property type="entry name" value="EamA_dom"/>
</dbReference>
<dbReference type="PANTHER" id="PTHR22911:SF137">
    <property type="entry name" value="SOLUTE CARRIER FAMILY 35 MEMBER G2-RELATED"/>
    <property type="match status" value="1"/>
</dbReference>
<feature type="transmembrane region" description="Helical" evidence="1">
    <location>
        <begin position="49"/>
        <end position="74"/>
    </location>
</feature>
<evidence type="ECO:0000313" key="3">
    <source>
        <dbReference type="EMBL" id="MFC6768275.1"/>
    </source>
</evidence>
<feature type="transmembrane region" description="Helical" evidence="1">
    <location>
        <begin position="339"/>
        <end position="357"/>
    </location>
</feature>
<evidence type="ECO:0000313" key="4">
    <source>
        <dbReference type="Proteomes" id="UP001596383"/>
    </source>
</evidence>
<dbReference type="PANTHER" id="PTHR22911">
    <property type="entry name" value="ACYL-MALONYL CONDENSING ENZYME-RELATED"/>
    <property type="match status" value="1"/>
</dbReference>
<evidence type="ECO:0000256" key="1">
    <source>
        <dbReference type="SAM" id="Phobius"/>
    </source>
</evidence>
<comment type="caution">
    <text evidence="3">The sequence shown here is derived from an EMBL/GenBank/DDBJ whole genome shotgun (WGS) entry which is preliminary data.</text>
</comment>
<feature type="transmembrane region" description="Helical" evidence="1">
    <location>
        <begin position="181"/>
        <end position="201"/>
    </location>
</feature>
<proteinExistence type="predicted"/>
<keyword evidence="1" id="KW-0472">Membrane</keyword>
<dbReference type="SUPFAM" id="SSF103481">
    <property type="entry name" value="Multidrug resistance efflux transporter EmrE"/>
    <property type="match status" value="2"/>
</dbReference>
<keyword evidence="1" id="KW-0812">Transmembrane</keyword>
<keyword evidence="1" id="KW-1133">Transmembrane helix</keyword>
<protein>
    <submittedName>
        <fullName evidence="3">DMT family transporter</fullName>
    </submittedName>
</protein>
<dbReference type="RefSeq" id="WP_273741076.1">
    <property type="nucleotide sequence ID" value="NZ_JAQIVI010000521.1"/>
</dbReference>
<dbReference type="Gene3D" id="1.10.3730.20">
    <property type="match status" value="1"/>
</dbReference>
<feature type="domain" description="EamA" evidence="2">
    <location>
        <begin position="216"/>
        <end position="354"/>
    </location>
</feature>
<keyword evidence="4" id="KW-1185">Reference proteome</keyword>
<dbReference type="Proteomes" id="UP001596383">
    <property type="component" value="Unassembled WGS sequence"/>
</dbReference>
<dbReference type="AlphaFoldDB" id="A0ABD5SUS9"/>
<feature type="transmembrane region" description="Helical" evidence="1">
    <location>
        <begin position="95"/>
        <end position="116"/>
    </location>
</feature>
<dbReference type="InterPro" id="IPR037185">
    <property type="entry name" value="EmrE-like"/>
</dbReference>